<dbReference type="RefSeq" id="WP_047531288.1">
    <property type="nucleotide sequence ID" value="NZ_CCEH01000016.1"/>
</dbReference>
<feature type="repeat" description="MAP" evidence="3">
    <location>
        <begin position="42"/>
        <end position="144"/>
    </location>
</feature>
<protein>
    <submittedName>
        <fullName evidence="5">Cell surface like-protein Map-w</fullName>
    </submittedName>
</protein>
<keyword evidence="2" id="KW-0677">Repeat</keyword>
<organism evidence="5 6">
    <name type="scientific">Staphylococcus schweitzeri</name>
    <dbReference type="NCBI Taxonomy" id="1654388"/>
    <lineage>
        <taxon>Bacteria</taxon>
        <taxon>Bacillati</taxon>
        <taxon>Bacillota</taxon>
        <taxon>Bacilli</taxon>
        <taxon>Bacillales</taxon>
        <taxon>Staphylococcaceae</taxon>
        <taxon>Staphylococcus</taxon>
    </lineage>
</organism>
<dbReference type="Gene3D" id="3.10.20.120">
    <property type="match status" value="1"/>
</dbReference>
<dbReference type="PROSITE" id="PS51223">
    <property type="entry name" value="MAP"/>
    <property type="match status" value="1"/>
</dbReference>
<evidence type="ECO:0000313" key="5">
    <source>
        <dbReference type="EMBL" id="CDR28709.1"/>
    </source>
</evidence>
<evidence type="ECO:0000313" key="6">
    <source>
        <dbReference type="Proteomes" id="UP000044616"/>
    </source>
</evidence>
<evidence type="ECO:0000259" key="4">
    <source>
        <dbReference type="PROSITE" id="PS51223"/>
    </source>
</evidence>
<keyword evidence="1" id="KW-0732">Signal</keyword>
<sequence>MNLKSFITVTLALGMIATTGATVASNEVSAAEKDKLPANQKAQEMQNIPYTIAVDGIMAFNQSYLKLPKDSQLSYLDLGNKVKALLYDERGVTPEKIRNAKSAIYTITWKDGSKKEVDLKKDSYTANLFDSNSIKQIDINVKTK</sequence>
<evidence type="ECO:0000256" key="2">
    <source>
        <dbReference type="ARBA" id="ARBA00022737"/>
    </source>
</evidence>
<evidence type="ECO:0000256" key="3">
    <source>
        <dbReference type="PROSITE-ProRule" id="PRU00567"/>
    </source>
</evidence>
<gene>
    <name evidence="5" type="primary">map_1</name>
    <name evidence="5" type="ORF">ERS140147_01846</name>
</gene>
<name>A0A077UJU9_9STAP</name>
<dbReference type="Proteomes" id="UP000044616">
    <property type="component" value="Unassembled WGS sequence"/>
</dbReference>
<dbReference type="EMBL" id="CCEH01000016">
    <property type="protein sequence ID" value="CDR28709.1"/>
    <property type="molecule type" value="Genomic_DNA"/>
</dbReference>
<dbReference type="AlphaFoldDB" id="A0A077UJU9"/>
<feature type="domain" description="MAP" evidence="4">
    <location>
        <begin position="42"/>
        <end position="144"/>
    </location>
</feature>
<evidence type="ECO:0000256" key="1">
    <source>
        <dbReference type="ARBA" id="ARBA00022729"/>
    </source>
</evidence>
<dbReference type="InterPro" id="IPR005298">
    <property type="entry name" value="MAP_dom"/>
</dbReference>
<reference evidence="5 6" key="1">
    <citation type="submission" date="2014-05" db="EMBL/GenBank/DDBJ databases">
        <authorList>
            <person name="Aslett A.Martin."/>
            <person name="De Silva Nishadi"/>
        </authorList>
    </citation>
    <scope>NUCLEOTIDE SEQUENCE [LARGE SCALE GENOMIC DNA]</scope>
</reference>
<dbReference type="Pfam" id="PF03642">
    <property type="entry name" value="MAP"/>
    <property type="match status" value="1"/>
</dbReference>
<proteinExistence type="predicted"/>
<accession>A0A077UJU9</accession>